<proteinExistence type="inferred from homology"/>
<dbReference type="Proteomes" id="UP001320831">
    <property type="component" value="Unassembled WGS sequence"/>
</dbReference>
<organism evidence="3 4">
    <name type="scientific">Chelativorans salis</name>
    <dbReference type="NCBI Taxonomy" id="2978478"/>
    <lineage>
        <taxon>Bacteria</taxon>
        <taxon>Pseudomonadati</taxon>
        <taxon>Pseudomonadota</taxon>
        <taxon>Alphaproteobacteria</taxon>
        <taxon>Hyphomicrobiales</taxon>
        <taxon>Phyllobacteriaceae</taxon>
        <taxon>Chelativorans</taxon>
    </lineage>
</organism>
<accession>A0ABT2LM96</accession>
<dbReference type="InterPro" id="IPR006311">
    <property type="entry name" value="TAT_signal"/>
</dbReference>
<comment type="similarity">
    <text evidence="1">Belongs to the metallo-beta-lactamase superfamily. Class-B beta-lactamase family.</text>
</comment>
<reference evidence="3 4" key="1">
    <citation type="submission" date="2022-09" db="EMBL/GenBank/DDBJ databases">
        <title>Chelativorans salina sp. nov., a novel slightly halophilic bacterium isolated from a saline lake sediment enrichment.</title>
        <authorList>
            <person name="Gao L."/>
            <person name="Fang B.-Z."/>
            <person name="Li W.-J."/>
        </authorList>
    </citation>
    <scope>NUCLEOTIDE SEQUENCE [LARGE SCALE GENOMIC DNA]</scope>
    <source>
        <strain evidence="3 4">EGI FJ00035</strain>
    </source>
</reference>
<dbReference type="CDD" id="cd16282">
    <property type="entry name" value="metallo-hydrolase-like_MBL-fold"/>
    <property type="match status" value="1"/>
</dbReference>
<dbReference type="EMBL" id="JAOCZP010000001">
    <property type="protein sequence ID" value="MCT7374284.1"/>
    <property type="molecule type" value="Genomic_DNA"/>
</dbReference>
<dbReference type="Gene3D" id="3.60.15.10">
    <property type="entry name" value="Ribonuclease Z/Hydroxyacylglutathione hydrolase-like"/>
    <property type="match status" value="1"/>
</dbReference>
<evidence type="ECO:0000259" key="2">
    <source>
        <dbReference type="SMART" id="SM00849"/>
    </source>
</evidence>
<feature type="domain" description="Metallo-beta-lactamase" evidence="2">
    <location>
        <begin position="84"/>
        <end position="266"/>
    </location>
</feature>
<sequence>MEMREKGRGDLKEAPSFHPIASSPVQIPRRAFLCTAAVFAATAFTKTAGSIAAEAHLPFIEIADGVFVRYGVQEEMSAANCGAIANIGFIVGDESVAVIDTGTTLQQGAALREAVASVTSRPVSHLIATHVHPDHCFGHAAFSDLPVHSIGHRNLPRALAERGPFYLKRLAEISPDFSDTAYVAPEETVSDTMRIDLGNRPLLLKAWPPAHTDNDLTVFDERTGLLWAADLLFAGRLPTLDGSLTGWLAALDVLLSPDVRQVVPGHGQVSDGVETLQEELAYLTRLRDGVRAAIDEGLDMSATLARLEDDNQLDWLLYDTNHGRNVVAAYTELEWE</sequence>
<evidence type="ECO:0000256" key="1">
    <source>
        <dbReference type="ARBA" id="ARBA00005250"/>
    </source>
</evidence>
<dbReference type="SMART" id="SM00849">
    <property type="entry name" value="Lactamase_B"/>
    <property type="match status" value="1"/>
</dbReference>
<name>A0ABT2LM96_9HYPH</name>
<dbReference type="InterPro" id="IPR050855">
    <property type="entry name" value="NDM-1-like"/>
</dbReference>
<gene>
    <name evidence="3" type="ORF">N5A92_04455</name>
</gene>
<evidence type="ECO:0000313" key="4">
    <source>
        <dbReference type="Proteomes" id="UP001320831"/>
    </source>
</evidence>
<dbReference type="PROSITE" id="PS51318">
    <property type="entry name" value="TAT"/>
    <property type="match status" value="1"/>
</dbReference>
<comment type="caution">
    <text evidence="3">The sequence shown here is derived from an EMBL/GenBank/DDBJ whole genome shotgun (WGS) entry which is preliminary data.</text>
</comment>
<dbReference type="NCBIfam" id="TIGR04559">
    <property type="entry name" value="SoxH_rel_PQQ_2"/>
    <property type="match status" value="1"/>
</dbReference>
<dbReference type="InterPro" id="IPR030829">
    <property type="entry name" value="SoxH-rel_PQQ_2"/>
</dbReference>
<dbReference type="RefSeq" id="WP_260900660.1">
    <property type="nucleotide sequence ID" value="NZ_JAOCZP010000001.1"/>
</dbReference>
<dbReference type="SUPFAM" id="SSF56281">
    <property type="entry name" value="Metallo-hydrolase/oxidoreductase"/>
    <property type="match status" value="1"/>
</dbReference>
<dbReference type="PANTHER" id="PTHR42951">
    <property type="entry name" value="METALLO-BETA-LACTAMASE DOMAIN-CONTAINING"/>
    <property type="match status" value="1"/>
</dbReference>
<keyword evidence="4" id="KW-1185">Reference proteome</keyword>
<evidence type="ECO:0000313" key="3">
    <source>
        <dbReference type="EMBL" id="MCT7374284.1"/>
    </source>
</evidence>
<dbReference type="Pfam" id="PF00753">
    <property type="entry name" value="Lactamase_B"/>
    <property type="match status" value="1"/>
</dbReference>
<dbReference type="PANTHER" id="PTHR42951:SF4">
    <property type="entry name" value="ACYL-COENZYME A THIOESTERASE MBLAC2"/>
    <property type="match status" value="1"/>
</dbReference>
<dbReference type="InterPro" id="IPR036866">
    <property type="entry name" value="RibonucZ/Hydroxyglut_hydro"/>
</dbReference>
<dbReference type="InterPro" id="IPR001279">
    <property type="entry name" value="Metallo-B-lactamas"/>
</dbReference>
<protein>
    <submittedName>
        <fullName evidence="3">Quinoprotein relay system zinc metallohydrolase 2</fullName>
    </submittedName>
</protein>